<sequence>MNTSHFACQLPRLINGERKKGGESDIFRVRKANIVSMDRIYRHSTLKELLGLEKSLLHAVWIILLNLYTKHSEITFGANDLLEPHSQLTVKDFEVLQSIYDERTENLLVADWIKELAKAGSISSSSATYLSDNNSFNTYVAYSDQETSLDILNLEFVSFIEGWLNGDSLDAQFTFSSSYLELEHGQLLSDQFAHIATILVHNLDRPLKLLNWTSEKEKNLLLTEWQQGKADFVRELDDYCIHHLVERQVEATPDNIALQFEDKEWVTYAELNNRANKLAHHFIHLGVVPDELVPLCIEKSVDMVVAILAVLKAGAAYVPLDAEYPKERISYILKDTAARFCITTSSLAGVFSESPSIQLVMMDQSELKCIETSEINPVVPQLKSSNLCYLIFTSGTTGKPKGVMLEHRNVVNYVAAHQKILNLTQSDRFLQFSNYTFDASVLDLFVNLTIGSRICLASKNNLLTNLPKMANLMKVTAAQLTTTVAGLLNPTEVPTLRLLQQGGEMLTNSVRDSWTSKVTFHNGYGPTETTVYAIIRESLSQHTSCTNIGRPIGRNKVFILNDRLELLPPGAVGELCIGGPQLARGYLNRPELTEEVFVESPFAIGERLYRTGDLGRFNPDGSITILGRKDNQIKLNGLRIEIGEIEHALLHSPQVFQASVRLLKKNFSSSKEKNVLVAFFTLTHMISSDEPVSIIDAEITHIQELVRNRLPQYMVPTVWIPLSQMPINASGKTDFRMLELLHENNSKEIGGELVQMMKGAQEVLLSPMEELLQEVWGDVLNIAKSRIGPGDSFYYLGGDSISAIQISSQCRQVGVEVSVQSILQHPTIHQLANYAQFTTIELEKQKLVEDEESDIPFTPIQCQFFGVEQSDIHHFHLSWLVKVQSPIHLTKLKAALSELTCHHDMLRTRFCHDGNHWRQWLASSNDTNFEVEHQHASGIEELRSSVHRVQTSLNIETGPVSSFVLYDLPSGEQLMFMTIHHYIIDLVSWRIIWEDLEKLLRGQSLSHKTLSFRNWSNLLRHHAESLSIENWPKQVPMVPFKVDESLLHLNTMETVHTSSFTLDSEYTKLIFGLSNDVYRTEAVDFMLSSLASSYCTTFNSSSLSIATEGHGREPWDDSLDISRTVGWFTSIYPITIESNPEDSMIDVLKRTKDIRKGIPARGLNYGLLRYLNEKQSAQFCNDSLQVGFNYFGRFQYLEKTNSLFQDVEDEYKFDLNMIGPKWRRMNAIEVEVTLHNNKLCASISYSSALHRAAQITQWSESWKKNMMETIYTCANKKEREFTISDLPLLALNTHELDEFMHQISLQYGPDLVQNIEDIYPCSPIQEGLILGNIQSPAFYHVQDVYNVTDAGLEIDGLISAWKIVIHDLPILRTVFISNPSTSTTTQAYLQIVLRDIDLVFESITAENCDNDAILKKYLEEDVAKGFPLGKPNIRLCIIYGKKAQMIISRHHAINDGWSDKITMTLLEAVYNNSTRPAVIPYKDYISYRNKHDDLFDSEDGSDYWISYLAAIEPCVFPKLGVVNRTLVKNYQLLSKCRIPTKKLKEFSKTIGITLLTILQAAWGLVLRPYYEKDDIIYGILTNGRNIPMKNIELVIGPCINTTLVRIQYSKGNTIVGWLQSLHQQTIDRIPYETCSLRKIKHWSRSNNDSLEFDAILNFQSSDSKDDVNHPRTFEAESIREPTEYKIGLNAWTETEELYLRLDYANETITHEIANCILDRLNCIIDAIIMADHDTKVTAIPEMSFAEKSLIKSFATRLASSTKGEKFNNDLSDTQLVYDAKCEIPNIDSNQARESFSCPLGYMKRNETCLHHTVEEHAALHPDNIAVQFETSESVTYGELNRRANQLAHHLIELGARPESMVTLCLDKSVSMIVAMLAVLKAGGAYVPLDPNNPVERNLFILDETKAQLVVTLDRYKVPYANQLLVLLDIDDEPIQQKLISNPEVSGLTPSNLCYVLYTSGSTGTPKGVLMEHSAVVSSIYAHKEVWNPTLDDSVLQFANYTFDVSVIEIFGTLAVGACIAIAEKENLLSRLEDCINQMNVTFMMLTTTIAGTIQPEHVPSVKCLMIGGEMLTSSILSAWASTVELSNVYGPTEAAIAILVNHNLYEEVSCSNIGKPIGSNKIHILGLDMHPVPIGVVGELCVSGPQLARGYLNRPDLTEKAFVLNPLDDNERLYRTGDLARFNSDGSVELIGRKDNQIKLNGLRIELDEIEHALYGHSKVTRACVLPLITDQSTNRKSLVAFLAFSDFIDDNQTLEVLSGSSAEIATVHMKELKSLVRKRLPSYMVPNIWVPLGSIPINTSGKIDRKRLSTFFGTLSLEAVISVQNGGVNEQDSSLTSIEQMIQGIWSQILNITASSISIDDSFYQLGGDSISAIRVSSSSRQNGFSLSVKQIMQNPTIRAQASVITPINVKLVESHHISQGEVRLTPILKHFLDTPQSNIHHFNQSWLLKLRDSIATQSLNMAISSLLQHHELLRSRFAYSGDQWQIKILPIEQVQYKIHHTKSQSFLRPSLPNITVRP</sequence>
<dbReference type="InterPro" id="IPR010060">
    <property type="entry name" value="NRPS_synth"/>
</dbReference>
<keyword evidence="1" id="KW-0596">Phosphopantetheine</keyword>
<dbReference type="InterPro" id="IPR045851">
    <property type="entry name" value="AMP-bd_C_sf"/>
</dbReference>
<dbReference type="InterPro" id="IPR000873">
    <property type="entry name" value="AMP-dep_synth/lig_dom"/>
</dbReference>
<dbReference type="Gene3D" id="3.30.300.30">
    <property type="match status" value="2"/>
</dbReference>
<comment type="caution">
    <text evidence="5">The sequence shown here is derived from an EMBL/GenBank/DDBJ whole genome shotgun (WGS) entry which is preliminary data.</text>
</comment>
<dbReference type="Gene3D" id="3.30.559.30">
    <property type="entry name" value="Nonribosomal peptide synthetase, condensation domain"/>
    <property type="match status" value="2"/>
</dbReference>
<dbReference type="NCBIfam" id="NF003417">
    <property type="entry name" value="PRK04813.1"/>
    <property type="match status" value="2"/>
</dbReference>
<dbReference type="SUPFAM" id="SSF47336">
    <property type="entry name" value="ACP-like"/>
    <property type="match status" value="2"/>
</dbReference>
<dbReference type="InterPro" id="IPR009081">
    <property type="entry name" value="PP-bd_ACP"/>
</dbReference>
<feature type="domain" description="Carrier" evidence="4">
    <location>
        <begin position="2334"/>
        <end position="2410"/>
    </location>
</feature>
<dbReference type="InterPro" id="IPR010071">
    <property type="entry name" value="AA_adenyl_dom"/>
</dbReference>
<dbReference type="Proteomes" id="UP001479436">
    <property type="component" value="Unassembled WGS sequence"/>
</dbReference>
<evidence type="ECO:0000256" key="2">
    <source>
        <dbReference type="ARBA" id="ARBA00022553"/>
    </source>
</evidence>
<dbReference type="EMBL" id="JASJQH010007496">
    <property type="protein sequence ID" value="KAK9708291.1"/>
    <property type="molecule type" value="Genomic_DNA"/>
</dbReference>
<dbReference type="Pfam" id="PF00550">
    <property type="entry name" value="PP-binding"/>
    <property type="match status" value="2"/>
</dbReference>
<dbReference type="Pfam" id="PF00501">
    <property type="entry name" value="AMP-binding"/>
    <property type="match status" value="2"/>
</dbReference>
<dbReference type="PROSITE" id="PS00455">
    <property type="entry name" value="AMP_BINDING"/>
    <property type="match status" value="2"/>
</dbReference>
<evidence type="ECO:0000256" key="1">
    <source>
        <dbReference type="ARBA" id="ARBA00022450"/>
    </source>
</evidence>
<dbReference type="Gene3D" id="1.10.1200.10">
    <property type="entry name" value="ACP-like"/>
    <property type="match status" value="2"/>
</dbReference>
<dbReference type="InterPro" id="IPR042099">
    <property type="entry name" value="ANL_N_sf"/>
</dbReference>
<dbReference type="CDD" id="cd19542">
    <property type="entry name" value="CT_NRPS-like"/>
    <property type="match status" value="1"/>
</dbReference>
<dbReference type="Gene3D" id="3.40.50.980">
    <property type="match status" value="2"/>
</dbReference>
<dbReference type="Gene3D" id="3.30.559.10">
    <property type="entry name" value="Chloramphenicol acetyltransferase-like domain"/>
    <property type="match status" value="3"/>
</dbReference>
<feature type="domain" description="Carrier" evidence="4">
    <location>
        <begin position="766"/>
        <end position="839"/>
    </location>
</feature>
<evidence type="ECO:0000313" key="5">
    <source>
        <dbReference type="EMBL" id="KAK9708291.1"/>
    </source>
</evidence>
<dbReference type="Gene3D" id="3.40.50.12780">
    <property type="entry name" value="N-terminal domain of ligase-like"/>
    <property type="match status" value="1"/>
</dbReference>
<dbReference type="NCBIfam" id="TIGR01720">
    <property type="entry name" value="NRPS-para261"/>
    <property type="match status" value="1"/>
</dbReference>
<dbReference type="SUPFAM" id="SSF52777">
    <property type="entry name" value="CoA-dependent acyltransferases"/>
    <property type="match status" value="5"/>
</dbReference>
<protein>
    <recommendedName>
        <fullName evidence="4">Carrier domain-containing protein</fullName>
    </recommendedName>
</protein>
<name>A0ABR2VXH9_9FUNG</name>
<accession>A0ABR2VXH9</accession>
<dbReference type="InterPro" id="IPR036736">
    <property type="entry name" value="ACP-like_sf"/>
</dbReference>
<keyword evidence="3" id="KW-0436">Ligase</keyword>
<dbReference type="CDD" id="cd05918">
    <property type="entry name" value="A_NRPS_SidN3_like"/>
    <property type="match status" value="2"/>
</dbReference>
<dbReference type="Gene3D" id="2.30.38.10">
    <property type="entry name" value="Luciferase, Domain 3"/>
    <property type="match status" value="1"/>
</dbReference>
<dbReference type="PANTHER" id="PTHR45527">
    <property type="entry name" value="NONRIBOSOMAL PEPTIDE SYNTHETASE"/>
    <property type="match status" value="1"/>
</dbReference>
<reference evidence="5 6" key="1">
    <citation type="submission" date="2023-04" db="EMBL/GenBank/DDBJ databases">
        <title>Genome of Basidiobolus ranarum AG-B5.</title>
        <authorList>
            <person name="Stajich J.E."/>
            <person name="Carter-House D."/>
            <person name="Gryganskyi A."/>
        </authorList>
    </citation>
    <scope>NUCLEOTIDE SEQUENCE [LARGE SCALE GENOMIC DNA]</scope>
    <source>
        <strain evidence="5 6">AG-B5</strain>
    </source>
</reference>
<dbReference type="SUPFAM" id="SSF56801">
    <property type="entry name" value="Acetyl-CoA synthetase-like"/>
    <property type="match status" value="2"/>
</dbReference>
<dbReference type="InterPro" id="IPR001242">
    <property type="entry name" value="Condensation_dom"/>
</dbReference>
<dbReference type="PANTHER" id="PTHR45527:SF1">
    <property type="entry name" value="FATTY ACID SYNTHASE"/>
    <property type="match status" value="1"/>
</dbReference>
<dbReference type="SMART" id="SM00823">
    <property type="entry name" value="PKS_PP"/>
    <property type="match status" value="2"/>
</dbReference>
<dbReference type="InterPro" id="IPR020806">
    <property type="entry name" value="PKS_PP-bd"/>
</dbReference>
<evidence type="ECO:0000313" key="6">
    <source>
        <dbReference type="Proteomes" id="UP001479436"/>
    </source>
</evidence>
<keyword evidence="2" id="KW-0597">Phosphoprotein</keyword>
<dbReference type="PROSITE" id="PS50075">
    <property type="entry name" value="CARRIER"/>
    <property type="match status" value="2"/>
</dbReference>
<dbReference type="NCBIfam" id="TIGR01733">
    <property type="entry name" value="AA-adenyl-dom"/>
    <property type="match status" value="2"/>
</dbReference>
<dbReference type="InterPro" id="IPR020845">
    <property type="entry name" value="AMP-binding_CS"/>
</dbReference>
<evidence type="ECO:0000259" key="4">
    <source>
        <dbReference type="PROSITE" id="PS50075"/>
    </source>
</evidence>
<dbReference type="Pfam" id="PF00668">
    <property type="entry name" value="Condensation"/>
    <property type="match status" value="2"/>
</dbReference>
<dbReference type="InterPro" id="IPR023213">
    <property type="entry name" value="CAT-like_dom_sf"/>
</dbReference>
<keyword evidence="6" id="KW-1185">Reference proteome</keyword>
<gene>
    <name evidence="5" type="ORF">K7432_009731</name>
</gene>
<evidence type="ECO:0000256" key="3">
    <source>
        <dbReference type="ARBA" id="ARBA00022598"/>
    </source>
</evidence>
<proteinExistence type="predicted"/>
<organism evidence="5 6">
    <name type="scientific">Basidiobolus ranarum</name>
    <dbReference type="NCBI Taxonomy" id="34480"/>
    <lineage>
        <taxon>Eukaryota</taxon>
        <taxon>Fungi</taxon>
        <taxon>Fungi incertae sedis</taxon>
        <taxon>Zoopagomycota</taxon>
        <taxon>Entomophthoromycotina</taxon>
        <taxon>Basidiobolomycetes</taxon>
        <taxon>Basidiobolales</taxon>
        <taxon>Basidiobolaceae</taxon>
        <taxon>Basidiobolus</taxon>
    </lineage>
</organism>